<name>A0ABD0XTR7_UMBPY</name>
<dbReference type="InterPro" id="IPR036364">
    <property type="entry name" value="SEA_dom_sf"/>
</dbReference>
<evidence type="ECO:0000313" key="3">
    <source>
        <dbReference type="Proteomes" id="UP001557470"/>
    </source>
</evidence>
<dbReference type="Gene3D" id="3.30.70.960">
    <property type="entry name" value="SEA domain"/>
    <property type="match status" value="1"/>
</dbReference>
<evidence type="ECO:0000259" key="1">
    <source>
        <dbReference type="PROSITE" id="PS50024"/>
    </source>
</evidence>
<gene>
    <name evidence="2" type="ORF">UPYG_G00049930</name>
</gene>
<sequence length="229" mass="25205">MEEIIQIKIFYEDLTLFILKELRRHGGYEASEDSTLASSTSGNNISPEHIKFKYNSINCSCNPIINDIHSLRIIWSYNRSLGLQFSLNQNFTPDLSNSSSPAFQNLSNAVVTAVNNIYSKIFPAFKRSFVRSFRVRSGSVVANMTLVFNTTASTPNTTSALAAFNNVTGLDVIANSTSVFVVPASPVPTVPASSASAASASTVSSNYYSWCNSIYHHSDHHSNQYSIFY</sequence>
<accession>A0ABD0XTR7</accession>
<proteinExistence type="predicted"/>
<dbReference type="SUPFAM" id="SSF82671">
    <property type="entry name" value="SEA domain"/>
    <property type="match status" value="1"/>
</dbReference>
<protein>
    <recommendedName>
        <fullName evidence="1">SEA domain-containing protein</fullName>
    </recommendedName>
</protein>
<keyword evidence="3" id="KW-1185">Reference proteome</keyword>
<dbReference type="AlphaFoldDB" id="A0ABD0XTR7"/>
<reference evidence="2 3" key="1">
    <citation type="submission" date="2024-06" db="EMBL/GenBank/DDBJ databases">
        <authorList>
            <person name="Pan Q."/>
            <person name="Wen M."/>
            <person name="Jouanno E."/>
            <person name="Zahm M."/>
            <person name="Klopp C."/>
            <person name="Cabau C."/>
            <person name="Louis A."/>
            <person name="Berthelot C."/>
            <person name="Parey E."/>
            <person name="Roest Crollius H."/>
            <person name="Montfort J."/>
            <person name="Robinson-Rechavi M."/>
            <person name="Bouchez O."/>
            <person name="Lampietro C."/>
            <person name="Lopez Roques C."/>
            <person name="Donnadieu C."/>
            <person name="Postlethwait J."/>
            <person name="Bobe J."/>
            <person name="Verreycken H."/>
            <person name="Guiguen Y."/>
        </authorList>
    </citation>
    <scope>NUCLEOTIDE SEQUENCE [LARGE SCALE GENOMIC DNA]</scope>
    <source>
        <strain evidence="2">Up_M1</strain>
        <tissue evidence="2">Testis</tissue>
    </source>
</reference>
<dbReference type="InterPro" id="IPR000082">
    <property type="entry name" value="SEA_dom"/>
</dbReference>
<organism evidence="2 3">
    <name type="scientific">Umbra pygmaea</name>
    <name type="common">Eastern mudminnow</name>
    <dbReference type="NCBI Taxonomy" id="75934"/>
    <lineage>
        <taxon>Eukaryota</taxon>
        <taxon>Metazoa</taxon>
        <taxon>Chordata</taxon>
        <taxon>Craniata</taxon>
        <taxon>Vertebrata</taxon>
        <taxon>Euteleostomi</taxon>
        <taxon>Actinopterygii</taxon>
        <taxon>Neopterygii</taxon>
        <taxon>Teleostei</taxon>
        <taxon>Protacanthopterygii</taxon>
        <taxon>Esociformes</taxon>
        <taxon>Umbridae</taxon>
        <taxon>Umbra</taxon>
    </lineage>
</organism>
<feature type="domain" description="SEA" evidence="1">
    <location>
        <begin position="75"/>
        <end position="186"/>
    </location>
</feature>
<dbReference type="PROSITE" id="PS50024">
    <property type="entry name" value="SEA"/>
    <property type="match status" value="1"/>
</dbReference>
<dbReference type="Pfam" id="PF01390">
    <property type="entry name" value="SEA"/>
    <property type="match status" value="1"/>
</dbReference>
<evidence type="ECO:0000313" key="2">
    <source>
        <dbReference type="EMBL" id="KAL1023987.1"/>
    </source>
</evidence>
<dbReference type="EMBL" id="JAGEUA010000001">
    <property type="protein sequence ID" value="KAL1023987.1"/>
    <property type="molecule type" value="Genomic_DNA"/>
</dbReference>
<dbReference type="Proteomes" id="UP001557470">
    <property type="component" value="Unassembled WGS sequence"/>
</dbReference>
<comment type="caution">
    <text evidence="2">The sequence shown here is derived from an EMBL/GenBank/DDBJ whole genome shotgun (WGS) entry which is preliminary data.</text>
</comment>